<dbReference type="PROSITE" id="PS51257">
    <property type="entry name" value="PROKAR_LIPOPROTEIN"/>
    <property type="match status" value="1"/>
</dbReference>
<dbReference type="SMART" id="SM00327">
    <property type="entry name" value="VWA"/>
    <property type="match status" value="1"/>
</dbReference>
<evidence type="ECO:0000313" key="3">
    <source>
        <dbReference type="EMBL" id="MFD2617528.1"/>
    </source>
</evidence>
<evidence type="ECO:0000313" key="4">
    <source>
        <dbReference type="Proteomes" id="UP001597458"/>
    </source>
</evidence>
<dbReference type="EMBL" id="JBHUMR010000012">
    <property type="protein sequence ID" value="MFD2617528.1"/>
    <property type="molecule type" value="Genomic_DNA"/>
</dbReference>
<dbReference type="SUPFAM" id="SSF53300">
    <property type="entry name" value="vWA-like"/>
    <property type="match status" value="1"/>
</dbReference>
<protein>
    <submittedName>
        <fullName evidence="3">VWA domain-containing protein</fullName>
    </submittedName>
</protein>
<evidence type="ECO:0000259" key="2">
    <source>
        <dbReference type="PROSITE" id="PS50234"/>
    </source>
</evidence>
<sequence length="464" mass="52405">MRKLLKVILLVTSVIILTSCNSEKDKEQSTSKTDITEETDKGKSLQEETETEKETETEDVKETGIIQHQKEMPQTIEGIVKYPVGDLAGKDTSITDKKVQTTLESIPTYPKNAGEDDINQLLYYLYSLYKMEYEDPKIVVDMLSIGKSPGDLPNKMKTDTFNVEIILDSSGSMANKIGTKTRMDLAKEAIKEFAKSLPKESNIALRVYGHKGTGSEADKKMSCQSSELVYDVQPYEEKKLNDSLNKIAPAGWTPLAQSLKEAKKDLRKYTGEKNQNIIYLVSDGIETCGGDPVKAAKGIKSSTLSPVVNIIGYDVDQKGQSQLKEVAQAAGGKYVNVKNQEQLTSEFNQTTGNSMKWLAWKSNQNIHLLQKTVSQQIHIYQLTSRWTTRNYKEQNLIQRSLQSLLKDDKITYDQYTKLTKKVSSYYQKQIKQVTNLQEKLLNNTDKNLDNSLKEVEDIYSKNIQ</sequence>
<organism evidence="3 4">
    <name type="scientific">Terrilactibacillus laevilacticus</name>
    <dbReference type="NCBI Taxonomy" id="1380157"/>
    <lineage>
        <taxon>Bacteria</taxon>
        <taxon>Bacillati</taxon>
        <taxon>Bacillota</taxon>
        <taxon>Bacilli</taxon>
        <taxon>Bacillales</taxon>
        <taxon>Bacillaceae</taxon>
        <taxon>Terrilactibacillus</taxon>
    </lineage>
</organism>
<dbReference type="InterPro" id="IPR002035">
    <property type="entry name" value="VWF_A"/>
</dbReference>
<dbReference type="PROSITE" id="PS50234">
    <property type="entry name" value="VWFA"/>
    <property type="match status" value="1"/>
</dbReference>
<keyword evidence="4" id="KW-1185">Reference proteome</keyword>
<gene>
    <name evidence="3" type="ORF">ACFSTF_09455</name>
</gene>
<dbReference type="Proteomes" id="UP001597458">
    <property type="component" value="Unassembled WGS sequence"/>
</dbReference>
<dbReference type="RefSeq" id="WP_141191173.1">
    <property type="nucleotide sequence ID" value="NZ_JBHUMR010000012.1"/>
</dbReference>
<name>A0ABW5PRN0_9BACI</name>
<feature type="region of interest" description="Disordered" evidence="1">
    <location>
        <begin position="22"/>
        <end position="61"/>
    </location>
</feature>
<comment type="caution">
    <text evidence="3">The sequence shown here is derived from an EMBL/GenBank/DDBJ whole genome shotgun (WGS) entry which is preliminary data.</text>
</comment>
<accession>A0ABW5PRN0</accession>
<dbReference type="Pfam" id="PF13519">
    <property type="entry name" value="VWA_2"/>
    <property type="match status" value="1"/>
</dbReference>
<evidence type="ECO:0000256" key="1">
    <source>
        <dbReference type="SAM" id="MobiDB-lite"/>
    </source>
</evidence>
<dbReference type="Gene3D" id="3.40.50.410">
    <property type="entry name" value="von Willebrand factor, type A domain"/>
    <property type="match status" value="1"/>
</dbReference>
<proteinExistence type="predicted"/>
<reference evidence="4" key="1">
    <citation type="journal article" date="2019" name="Int. J. Syst. Evol. Microbiol.">
        <title>The Global Catalogue of Microorganisms (GCM) 10K type strain sequencing project: providing services to taxonomists for standard genome sequencing and annotation.</title>
        <authorList>
            <consortium name="The Broad Institute Genomics Platform"/>
            <consortium name="The Broad Institute Genome Sequencing Center for Infectious Disease"/>
            <person name="Wu L."/>
            <person name="Ma J."/>
        </authorList>
    </citation>
    <scope>NUCLEOTIDE SEQUENCE [LARGE SCALE GENOMIC DNA]</scope>
    <source>
        <strain evidence="4">TISTR 2241</strain>
    </source>
</reference>
<feature type="domain" description="VWFA" evidence="2">
    <location>
        <begin position="162"/>
        <end position="350"/>
    </location>
</feature>
<dbReference type="InterPro" id="IPR036465">
    <property type="entry name" value="vWFA_dom_sf"/>
</dbReference>